<dbReference type="SMART" id="SM00353">
    <property type="entry name" value="HLH"/>
    <property type="match status" value="1"/>
</dbReference>
<dbReference type="GO" id="GO:0000981">
    <property type="term" value="F:DNA-binding transcription factor activity, RNA polymerase II-specific"/>
    <property type="evidence" value="ECO:0007669"/>
    <property type="project" value="TreeGrafter"/>
</dbReference>
<keyword evidence="14" id="KW-1185">Reference proteome</keyword>
<dbReference type="CDD" id="cd11402">
    <property type="entry name" value="bHLHzip_Mnt"/>
    <property type="match status" value="1"/>
</dbReference>
<dbReference type="Gene3D" id="4.10.280.10">
    <property type="entry name" value="Helix-loop-helix DNA-binding domain"/>
    <property type="match status" value="1"/>
</dbReference>
<evidence type="ECO:0000313" key="14">
    <source>
        <dbReference type="Proteomes" id="UP000694844"/>
    </source>
</evidence>
<comment type="subunit">
    <text evidence="8">Efficient DNA binding requires dimerization with another bHLH protein. Binds DNA as a homodimer or a heterodimer with MAX.</text>
</comment>
<evidence type="ECO:0000256" key="10">
    <source>
        <dbReference type="ARBA" id="ARBA00083368"/>
    </source>
</evidence>
<gene>
    <name evidence="15" type="primary">LOC111136040</name>
</gene>
<keyword evidence="2" id="KW-0678">Repressor</keyword>
<feature type="region of interest" description="Disordered" evidence="12">
    <location>
        <begin position="23"/>
        <end position="46"/>
    </location>
</feature>
<feature type="region of interest" description="Disordered" evidence="12">
    <location>
        <begin position="166"/>
        <end position="193"/>
    </location>
</feature>
<dbReference type="KEGG" id="cvn:111136040"/>
<evidence type="ECO:0000259" key="13">
    <source>
        <dbReference type="PROSITE" id="PS50888"/>
    </source>
</evidence>
<keyword evidence="4" id="KW-0238">DNA-binding</keyword>
<dbReference type="FunFam" id="4.10.280.10:FF:000034">
    <property type="entry name" value="MAX network transcriptional repressor"/>
    <property type="match status" value="1"/>
</dbReference>
<dbReference type="GeneID" id="111136040"/>
<dbReference type="Proteomes" id="UP000694844">
    <property type="component" value="Chromosome 5"/>
</dbReference>
<evidence type="ECO:0000256" key="5">
    <source>
        <dbReference type="ARBA" id="ARBA00023163"/>
    </source>
</evidence>
<accession>A0A8B8ERC8</accession>
<evidence type="ECO:0000256" key="8">
    <source>
        <dbReference type="ARBA" id="ARBA00062701"/>
    </source>
</evidence>
<feature type="compositionally biased region" description="Polar residues" evidence="12">
    <location>
        <begin position="29"/>
        <end position="45"/>
    </location>
</feature>
<comment type="subcellular location">
    <subcellularLocation>
        <location evidence="1">Nucleus</location>
    </subcellularLocation>
</comment>
<evidence type="ECO:0000256" key="11">
    <source>
        <dbReference type="SAM" id="Coils"/>
    </source>
</evidence>
<organism evidence="14 15">
    <name type="scientific">Crassostrea virginica</name>
    <name type="common">Eastern oyster</name>
    <dbReference type="NCBI Taxonomy" id="6565"/>
    <lineage>
        <taxon>Eukaryota</taxon>
        <taxon>Metazoa</taxon>
        <taxon>Spiralia</taxon>
        <taxon>Lophotrochozoa</taxon>
        <taxon>Mollusca</taxon>
        <taxon>Bivalvia</taxon>
        <taxon>Autobranchia</taxon>
        <taxon>Pteriomorphia</taxon>
        <taxon>Ostreida</taxon>
        <taxon>Ostreoidea</taxon>
        <taxon>Ostreidae</taxon>
        <taxon>Crassostrea</taxon>
    </lineage>
</organism>
<keyword evidence="6" id="KW-0539">Nucleus</keyword>
<dbReference type="Pfam" id="PF00010">
    <property type="entry name" value="HLH"/>
    <property type="match status" value="1"/>
</dbReference>
<comment type="function">
    <text evidence="7">Binds DNA as a heterodimer with MAX and represses transcription. Binds to the canonical E box sequence 5'-CACGTG-3' and, with higher affinity, to 5'-CACGCG-3'.</text>
</comment>
<dbReference type="InterPro" id="IPR036638">
    <property type="entry name" value="HLH_DNA-bd_sf"/>
</dbReference>
<protein>
    <recommendedName>
        <fullName evidence="9">Max-binding protein MNT</fullName>
    </recommendedName>
    <alternativeName>
        <fullName evidence="10">Myc antagonist MNT</fullName>
    </alternativeName>
</protein>
<keyword evidence="3" id="KW-0805">Transcription regulation</keyword>
<dbReference type="PANTHER" id="PTHR11969:SF99">
    <property type="entry name" value="MAX-BINDING PROTEIN MNT"/>
    <property type="match status" value="1"/>
</dbReference>
<dbReference type="GO" id="GO:0000978">
    <property type="term" value="F:RNA polymerase II cis-regulatory region sequence-specific DNA binding"/>
    <property type="evidence" value="ECO:0007669"/>
    <property type="project" value="TreeGrafter"/>
</dbReference>
<dbReference type="OrthoDB" id="419455at2759"/>
<dbReference type="PANTHER" id="PTHR11969">
    <property type="entry name" value="MAX DIMERIZATION, MAD"/>
    <property type="match status" value="1"/>
</dbReference>
<evidence type="ECO:0000256" key="7">
    <source>
        <dbReference type="ARBA" id="ARBA00057176"/>
    </source>
</evidence>
<evidence type="ECO:0000256" key="3">
    <source>
        <dbReference type="ARBA" id="ARBA00023015"/>
    </source>
</evidence>
<evidence type="ECO:0000256" key="6">
    <source>
        <dbReference type="ARBA" id="ARBA00023242"/>
    </source>
</evidence>
<evidence type="ECO:0000256" key="2">
    <source>
        <dbReference type="ARBA" id="ARBA00022491"/>
    </source>
</evidence>
<sequence length="619" mass="66308">MSLDTLLEAAEFLEWRNQSKTRVDESAGRVSSANGSDTSQDSYSSAKIIYMDPDDATLRRRAGGAGTREVHNKLEKNRRAHLKECFDILKKQIPTLEDKRTSNLCILRGSIRYIQAVKRKEKEYELEMQRLAKEKITLQERIQSLKSELARMNIEVDLNQWITLPDEQDTNSTSTATEQGSPICSDEEEDGIRSPHKSFIGERDVTKKLFPGSNQNTINHQREMTVLKVAKPDHVNVPAATILKIPTSKSPLQQHLMSPIQGNSLLAKTSVPLRSEVMSSVQSVVTTAGSTDTRTPVTQLLARTLEKRQKQQQSAIVTVTSVSPSVKAPTVPLKTIPLRHSLGIPIATQFVAAPGAAQLAAINKLVSQGTLAMPVSMAKGFAQPILLSTNLMTGLTSSQQQQILNNATTQSLAKQNVITTSSISTATTTVKVTSLSAAPLSATSTTATPLSATPSMATLGNMPSIRPLGTSGATHMLGQIPFNILAQALPRTSLGQVVTPVTSSITASIPSSLPQSVNMQQLMSLAQITQGTQLVSPMTVMSPGVQFAQGLTQTQLNTMLSSPLLKQIPLIPHGFLQGAQVGGVLGQPVVKPVVVVSLPSVVTTANPTSTLAVTATTTT</sequence>
<evidence type="ECO:0000256" key="4">
    <source>
        <dbReference type="ARBA" id="ARBA00023125"/>
    </source>
</evidence>
<proteinExistence type="predicted"/>
<keyword evidence="11" id="KW-0175">Coiled coil</keyword>
<dbReference type="InterPro" id="IPR011598">
    <property type="entry name" value="bHLH_dom"/>
</dbReference>
<evidence type="ECO:0000256" key="12">
    <source>
        <dbReference type="SAM" id="MobiDB-lite"/>
    </source>
</evidence>
<dbReference type="PROSITE" id="PS50888">
    <property type="entry name" value="BHLH"/>
    <property type="match status" value="1"/>
</dbReference>
<dbReference type="SUPFAM" id="SSF47459">
    <property type="entry name" value="HLH, helix-loop-helix DNA-binding domain"/>
    <property type="match status" value="1"/>
</dbReference>
<evidence type="ECO:0000256" key="1">
    <source>
        <dbReference type="ARBA" id="ARBA00004123"/>
    </source>
</evidence>
<evidence type="ECO:0000256" key="9">
    <source>
        <dbReference type="ARBA" id="ARBA00070444"/>
    </source>
</evidence>
<reference evidence="15" key="1">
    <citation type="submission" date="2025-08" db="UniProtKB">
        <authorList>
            <consortium name="RefSeq"/>
        </authorList>
    </citation>
    <scope>IDENTIFICATION</scope>
    <source>
        <tissue evidence="15">Whole sample</tissue>
    </source>
</reference>
<keyword evidence="5" id="KW-0804">Transcription</keyword>
<dbReference type="GO" id="GO:0005634">
    <property type="term" value="C:nucleus"/>
    <property type="evidence" value="ECO:0007669"/>
    <property type="project" value="UniProtKB-SubCell"/>
</dbReference>
<evidence type="ECO:0000313" key="15">
    <source>
        <dbReference type="RefSeq" id="XP_022342323.1"/>
    </source>
</evidence>
<dbReference type="AlphaFoldDB" id="A0A8B8ERC8"/>
<dbReference type="GO" id="GO:0046983">
    <property type="term" value="F:protein dimerization activity"/>
    <property type="evidence" value="ECO:0007669"/>
    <property type="project" value="InterPro"/>
</dbReference>
<feature type="domain" description="BHLH" evidence="13">
    <location>
        <begin position="66"/>
        <end position="117"/>
    </location>
</feature>
<feature type="coiled-coil region" evidence="11">
    <location>
        <begin position="114"/>
        <end position="155"/>
    </location>
</feature>
<feature type="compositionally biased region" description="Polar residues" evidence="12">
    <location>
        <begin position="170"/>
        <end position="182"/>
    </location>
</feature>
<name>A0A8B8ERC8_CRAVI</name>
<dbReference type="RefSeq" id="XP_022342323.1">
    <property type="nucleotide sequence ID" value="XM_022486615.1"/>
</dbReference>